<reference evidence="5" key="3">
    <citation type="submission" date="2015-04" db="UniProtKB">
        <authorList>
            <consortium name="EnsemblPlants"/>
        </authorList>
    </citation>
    <scope>IDENTIFICATION</scope>
</reference>
<dbReference type="Gene3D" id="3.40.50.1000">
    <property type="entry name" value="HAD superfamily/HAD-like"/>
    <property type="match status" value="1"/>
</dbReference>
<organism evidence="5 6">
    <name type="scientific">Leersia perrieri</name>
    <dbReference type="NCBI Taxonomy" id="77586"/>
    <lineage>
        <taxon>Eukaryota</taxon>
        <taxon>Viridiplantae</taxon>
        <taxon>Streptophyta</taxon>
        <taxon>Embryophyta</taxon>
        <taxon>Tracheophyta</taxon>
        <taxon>Spermatophyta</taxon>
        <taxon>Magnoliopsida</taxon>
        <taxon>Liliopsida</taxon>
        <taxon>Poales</taxon>
        <taxon>Poaceae</taxon>
        <taxon>BOP clade</taxon>
        <taxon>Oryzoideae</taxon>
        <taxon>Oryzeae</taxon>
        <taxon>Oryzinae</taxon>
        <taxon>Leersia</taxon>
    </lineage>
</organism>
<dbReference type="Pfam" id="PF03767">
    <property type="entry name" value="Acid_phosphat_B"/>
    <property type="match status" value="1"/>
</dbReference>
<proteinExistence type="inferred from homology"/>
<reference evidence="5 6" key="1">
    <citation type="submission" date="2012-08" db="EMBL/GenBank/DDBJ databases">
        <title>Oryza genome evolution.</title>
        <authorList>
            <person name="Wing R.A."/>
        </authorList>
    </citation>
    <scope>NUCLEOTIDE SEQUENCE</scope>
</reference>
<dbReference type="AlphaFoldDB" id="A0A0D9VTN2"/>
<feature type="chain" id="PRO_5007398506" description="Acid phosphatase" evidence="4">
    <location>
        <begin position="28"/>
        <end position="263"/>
    </location>
</feature>
<comment type="similarity">
    <text evidence="3">Belongs to the APS1/VSP family.</text>
</comment>
<dbReference type="EnsemblPlants" id="LPERR03G14160.2">
    <property type="protein sequence ID" value="LPERR03G14160.2"/>
    <property type="gene ID" value="LPERR03G14160"/>
</dbReference>
<dbReference type="PANTHER" id="PTHR31284:SF9">
    <property type="entry name" value="HAD SUPERFAMILY, SUBFAMILY IIIB ACID PHOSPHATASE"/>
    <property type="match status" value="1"/>
</dbReference>
<name>A0A0D9VTN2_9ORYZ</name>
<dbReference type="STRING" id="77586.A0A0D9VTN2"/>
<sequence>MVSRATAGVALWPLALVVVLLPHFVLAADSIGAVAAKPCHSAAADGADAGCLSWRVMVEANNARGWRTVPAPCVGYVKSYMTRGQYIRDLSSVMDQVSAYVDTVQADADGLDAWILDIDDTCLSNLLYYEAKQFGAYDPSAFKMWASKGACPGIPAVLELYATLQAKGFKVFLLSGRDEETLATCTSENLESEGFLGYERLIMRSPDYRGQSSSLFKSAMRKRLVEEEGYRIRGNVGDQWSDLQGDYVGERVFKIPNPMYYVP</sequence>
<dbReference type="eggNOG" id="ENOG502QR0V">
    <property type="taxonomic scope" value="Eukaryota"/>
</dbReference>
<dbReference type="PANTHER" id="PTHR31284">
    <property type="entry name" value="ACID PHOSPHATASE-LIKE PROTEIN"/>
    <property type="match status" value="1"/>
</dbReference>
<dbReference type="InterPro" id="IPR014403">
    <property type="entry name" value="APS1/VSP"/>
</dbReference>
<dbReference type="CDD" id="cd07535">
    <property type="entry name" value="HAD_VSP"/>
    <property type="match status" value="1"/>
</dbReference>
<dbReference type="Gramene" id="LPERR03G14160.1">
    <property type="protein sequence ID" value="LPERR03G14160.1"/>
    <property type="gene ID" value="LPERR03G14160"/>
</dbReference>
<dbReference type="GO" id="GO:0003993">
    <property type="term" value="F:acid phosphatase activity"/>
    <property type="evidence" value="ECO:0007669"/>
    <property type="project" value="InterPro"/>
</dbReference>
<dbReference type="InterPro" id="IPR005519">
    <property type="entry name" value="Acid_phosphat_B-like"/>
</dbReference>
<protein>
    <recommendedName>
        <fullName evidence="7">Acid phosphatase</fullName>
    </recommendedName>
</protein>
<dbReference type="InterPro" id="IPR023214">
    <property type="entry name" value="HAD_sf"/>
</dbReference>
<dbReference type="PIRSF" id="PIRSF002674">
    <property type="entry name" value="VSP"/>
    <property type="match status" value="1"/>
</dbReference>
<dbReference type="Proteomes" id="UP000032180">
    <property type="component" value="Chromosome 3"/>
</dbReference>
<evidence type="ECO:0000256" key="2">
    <source>
        <dbReference type="ARBA" id="ARBA00023180"/>
    </source>
</evidence>
<accession>A0A0D9VTN2</accession>
<dbReference type="InterPro" id="IPR010028">
    <property type="entry name" value="Acid_phosphatase_pln"/>
</dbReference>
<keyword evidence="1 4" id="KW-0732">Signal</keyword>
<reference evidence="5 6" key="2">
    <citation type="submission" date="2013-12" db="EMBL/GenBank/DDBJ databases">
        <authorList>
            <person name="Yu Y."/>
            <person name="Lee S."/>
            <person name="de Baynast K."/>
            <person name="Wissotski M."/>
            <person name="Liu L."/>
            <person name="Talag J."/>
            <person name="Goicoechea J."/>
            <person name="Angelova A."/>
            <person name="Jetty R."/>
            <person name="Kudrna D."/>
            <person name="Golser W."/>
            <person name="Rivera L."/>
            <person name="Zhang J."/>
            <person name="Wing R."/>
        </authorList>
    </citation>
    <scope>NUCLEOTIDE SEQUENCE</scope>
</reference>
<dbReference type="SUPFAM" id="SSF56784">
    <property type="entry name" value="HAD-like"/>
    <property type="match status" value="1"/>
</dbReference>
<dbReference type="EnsemblPlants" id="LPERR03G14160.1">
    <property type="protein sequence ID" value="LPERR03G14160.1"/>
    <property type="gene ID" value="LPERR03G14160"/>
</dbReference>
<evidence type="ECO:0000313" key="6">
    <source>
        <dbReference type="Proteomes" id="UP000032180"/>
    </source>
</evidence>
<dbReference type="InterPro" id="IPR036412">
    <property type="entry name" value="HAD-like_sf"/>
</dbReference>
<evidence type="ECO:0000256" key="3">
    <source>
        <dbReference type="PIRNR" id="PIRNR002674"/>
    </source>
</evidence>
<evidence type="ECO:0008006" key="7">
    <source>
        <dbReference type="Google" id="ProtNLM"/>
    </source>
</evidence>
<dbReference type="HOGENOM" id="CLU_053338_1_0_1"/>
<evidence type="ECO:0000313" key="5">
    <source>
        <dbReference type="EnsemblPlants" id="LPERR03G14160.2"/>
    </source>
</evidence>
<keyword evidence="2" id="KW-0325">Glycoprotein</keyword>
<keyword evidence="6" id="KW-1185">Reference proteome</keyword>
<dbReference type="Gramene" id="LPERR03G14160.2">
    <property type="protein sequence ID" value="LPERR03G14160.2"/>
    <property type="gene ID" value="LPERR03G14160"/>
</dbReference>
<feature type="signal peptide" evidence="4">
    <location>
        <begin position="1"/>
        <end position="27"/>
    </location>
</feature>
<dbReference type="NCBIfam" id="TIGR01675">
    <property type="entry name" value="plant-AP"/>
    <property type="match status" value="1"/>
</dbReference>
<evidence type="ECO:0000256" key="1">
    <source>
        <dbReference type="ARBA" id="ARBA00022729"/>
    </source>
</evidence>
<evidence type="ECO:0000256" key="4">
    <source>
        <dbReference type="SAM" id="SignalP"/>
    </source>
</evidence>